<feature type="region of interest" description="Disordered" evidence="7">
    <location>
        <begin position="1"/>
        <end position="92"/>
    </location>
</feature>
<keyword evidence="5 8" id="KW-1133">Transmembrane helix</keyword>
<dbReference type="NCBIfam" id="TIGR00937">
    <property type="entry name" value="2A51"/>
    <property type="match status" value="1"/>
</dbReference>
<feature type="region of interest" description="Disordered" evidence="7">
    <location>
        <begin position="1152"/>
        <end position="1188"/>
    </location>
</feature>
<dbReference type="EMBL" id="LHPF02000003">
    <property type="protein sequence ID" value="PSC74829.1"/>
    <property type="molecule type" value="Genomic_DNA"/>
</dbReference>
<feature type="transmembrane region" description="Helical" evidence="8">
    <location>
        <begin position="414"/>
        <end position="440"/>
    </location>
</feature>
<evidence type="ECO:0000256" key="7">
    <source>
        <dbReference type="SAM" id="MobiDB-lite"/>
    </source>
</evidence>
<evidence type="ECO:0000256" key="8">
    <source>
        <dbReference type="SAM" id="Phobius"/>
    </source>
</evidence>
<reference evidence="9 10" key="1">
    <citation type="journal article" date="2018" name="Plant J.">
        <title>Genome sequences of Chlorella sorokiniana UTEX 1602 and Micractinium conductrix SAG 241.80: implications to maltose excretion by a green alga.</title>
        <authorList>
            <person name="Arriola M.B."/>
            <person name="Velmurugan N."/>
            <person name="Zhang Y."/>
            <person name="Plunkett M.H."/>
            <person name="Hondzo H."/>
            <person name="Barney B.M."/>
        </authorList>
    </citation>
    <scope>NUCLEOTIDE SEQUENCE [LARGE SCALE GENOMIC DNA]</scope>
    <source>
        <strain evidence="9 10">SAG 241.80</strain>
    </source>
</reference>
<accession>A0A2P6VL67</accession>
<organism evidence="9 10">
    <name type="scientific">Micractinium conductrix</name>
    <dbReference type="NCBI Taxonomy" id="554055"/>
    <lineage>
        <taxon>Eukaryota</taxon>
        <taxon>Viridiplantae</taxon>
        <taxon>Chlorophyta</taxon>
        <taxon>core chlorophytes</taxon>
        <taxon>Trebouxiophyceae</taxon>
        <taxon>Chlorellales</taxon>
        <taxon>Chlorellaceae</taxon>
        <taxon>Chlorella clade</taxon>
        <taxon>Micractinium</taxon>
    </lineage>
</organism>
<feature type="compositionally biased region" description="Polar residues" evidence="7">
    <location>
        <begin position="1986"/>
        <end position="1999"/>
    </location>
</feature>
<feature type="region of interest" description="Disordered" evidence="7">
    <location>
        <begin position="1976"/>
        <end position="2050"/>
    </location>
</feature>
<sequence length="2050" mass="218790">MAADEPKPFQDVEAGQAERRSIEVAPIVGLTHRHRPAAAAGTTAEEPAAAPTGSSDKAGGAASNNASEEAPAGGSDKAGGEASDNASEEAPATVNPATYGEIVKYFGILGWTAFGGPAAHIGMFQKLFVEKLRWCTYLVFTELLMLGQCMPGPTSTQMGFAIGVLKKGLSGGLLSGVLFQGPGLLMLAILGWVASKVLDDPPEWLKGLVAGLAAAGIALVAGAALALVRNICKGRLLQVLCTGAAVVAFYWPKPWTFPALIVIGGLVTLAVKRKDVIKVEDVAVGVDKLGFNKLWGGVLLLGWIAILVASLVLANQIAYEDAKALHWWAVFYRSGSIIFGGGQVVLPMLYNDVVDRQCEVNAAQVEVCTDSPNSWMTTDQFYAGLALAQAMPGPLFNFAAYLGAVIAQNAGVNAIAGVAVCWVGLFAPGIIIIFGILPFWGTFRKWQVYRRALPGLNATAVGLIVTSVFQLTLTAYDDSPFPTTSICIGMLVYGATEILALPAPLVVIAGGGLGVGTLMDTTAAQPPEGAGPLQRLWANLYAVLEVVLGQDLPAGSAAWPSQLFAVVVAVLGLASFALVLALIEQARGVYVLEVHESNVKRGSTCYETCHTVVLAYGESARDIAMLTRILTQLCAANRAAGGGVVVVLTQQRGKLEMEQLFREVIPQHHRHGTRFVFRQGSPMDPGSLQRVAATRACRIIVCGDSRYVRLLHHPIAAVLSRHLTDFTSVAHACVEACPAAVGRPFGQLPFMFPGVCALQNALVVGLQDLPARYCQLNPPPDRVVLPGENLVLLRSGRPGAGRCLEEPVEVDAGPGWDPAEFVLRSHDDQPLGSSPDYIGSLANGLSAGRRGAPQERAGWPGRAPHAHVAGHYMLPLQYSHPMLAADALLICGCLQVRHVRGDPRSRSDMQRLLDVTQFKGAIVVSDPGWVDAGPSPDPDGGLRLLSQAEMLSLDAAVLMVQLNIRLLLEEARQPTISIICEKLTQLAVTRFEDNQKLPLGIAINSASYGAKALTKVAVDPRFLCAYLQLGMESDVMVQDASAFARVGEELSFLQLQARAASVRQVLFGYYTLPASADEPLELVVNPQGLAERSKHLLGQPRVWNAGDARCKLVTLAVTPRAAAQPQGACVECSAVAGSPATAAAVDARHVGAGNVPQRSGSSGGSSGGVWGNQNRLGPAHGNAGGGNDTSMDMETSMLQVHDMSSGPRRQPAAAQWRRVLGQLQYQYFNWRQDTWSDLQGSVISNMDATLMQLPEGAGPLQHMWHDLYTVLAVVLGQDLPAGSAAWPSQLFAVVVAVFGLASFALVLALIEQVVLEVLESNVKRGSLCYETGHTVVLAYCESSRGIAQVTRILTQLCAANRTAGGGVVVVLTQHRGKLEMEQLFREVIPQRHRYGTRFVFRQGSPLAPGSLRLVAVPDARSVIICTDWSKPSKDADAQVLRSCVLVDELVTQEHPGGGGPTVVAQTKTDNALPLVKYACSPRVVAVPTNRVNARRYVRLLHHPIAAVFSRCLSDFYSPAHSSIDRVPEVVGRKFSELHFRFPDAIVVGLSNRRTGACTLNPAPDTLVGPDDEIVCLRPESVAPGQYRALPDGVQVETGHLWDPERYVMRSQDDNPLGVDAFSSSDQCMAQSARASQAAMTRSRRPDGGATMSFEWGAPGAAAQQAERFQPSEQGLYCWPVQYSHNLTAEDELLICGWMGNTFMWQLLEELDHSNQALPPGSKVTLMNDNSWTQEVLEVRCREHGIVNLCVKHVRGDPRSRADMQRLVDVTKFKGAIVVCDSLWTADYGEAPNADGGLRLLSQAEMLSLDAAVLMVQLNIRLLLEEARHPTISIICEKLTYVGVTRFEDDKRLPLGIAINSASYAAKALTQASVDPRLLQLYSELGMESDVTVQDASSFALEGEELSFLQLQARAASVRQVVLGYYRIPQRASQPLEIAVNPQGLAERSKLRVWNSGDSRYKLVTLAQKKDIRRLVRTSSGGGGGSFHNSWDGSSGSMDQGSEAGLAGTVASSAGGTYGSGGSSGSGSSADDVGGGEESGWTTAAGPARST</sequence>
<feature type="compositionally biased region" description="Gly residues" evidence="7">
    <location>
        <begin position="2015"/>
        <end position="2024"/>
    </location>
</feature>
<feature type="compositionally biased region" description="Gly residues" evidence="7">
    <location>
        <begin position="1161"/>
        <end position="1170"/>
    </location>
</feature>
<dbReference type="InterPro" id="IPR014047">
    <property type="entry name" value="Chr_Tranpt_l_chain"/>
</dbReference>
<feature type="transmembrane region" description="Helical" evidence="8">
    <location>
        <begin position="563"/>
        <end position="583"/>
    </location>
</feature>
<dbReference type="Proteomes" id="UP000239649">
    <property type="component" value="Unassembled WGS sequence"/>
</dbReference>
<proteinExistence type="inferred from homology"/>
<evidence type="ECO:0000256" key="1">
    <source>
        <dbReference type="ARBA" id="ARBA00004651"/>
    </source>
</evidence>
<keyword evidence="10" id="KW-1185">Reference proteome</keyword>
<dbReference type="PANTHER" id="PTHR33567:SF3">
    <property type="entry name" value="CHROMATE ION TRANSPORTER (EUROFUNG)"/>
    <property type="match status" value="1"/>
</dbReference>
<gene>
    <name evidence="9" type="ORF">C2E20_2066</name>
</gene>
<dbReference type="InterPro" id="IPR003370">
    <property type="entry name" value="Chromate_transpt"/>
</dbReference>
<feature type="transmembrane region" description="Helical" evidence="8">
    <location>
        <begin position="257"/>
        <end position="273"/>
    </location>
</feature>
<evidence type="ECO:0000313" key="9">
    <source>
        <dbReference type="EMBL" id="PSC74829.1"/>
    </source>
</evidence>
<feature type="compositionally biased region" description="Low complexity" evidence="7">
    <location>
        <begin position="37"/>
        <end position="70"/>
    </location>
</feature>
<protein>
    <submittedName>
        <fullName evidence="9">CHR family transporter: chromate ion</fullName>
    </submittedName>
</protein>
<feature type="transmembrane region" description="Helical" evidence="8">
    <location>
        <begin position="207"/>
        <end position="228"/>
    </location>
</feature>
<dbReference type="Pfam" id="PF02417">
    <property type="entry name" value="Chromate_transp"/>
    <property type="match status" value="2"/>
</dbReference>
<comment type="similarity">
    <text evidence="2">Belongs to the chromate ion transporter (CHR) (TC 2.A.51) family.</text>
</comment>
<comment type="caution">
    <text evidence="9">The sequence shown here is derived from an EMBL/GenBank/DDBJ whole genome shotgun (WGS) entry which is preliminary data.</text>
</comment>
<feature type="transmembrane region" description="Helical" evidence="8">
    <location>
        <begin position="173"/>
        <end position="195"/>
    </location>
</feature>
<evidence type="ECO:0000256" key="5">
    <source>
        <dbReference type="ARBA" id="ARBA00022989"/>
    </source>
</evidence>
<feature type="transmembrane region" description="Helical" evidence="8">
    <location>
        <begin position="381"/>
        <end position="402"/>
    </location>
</feature>
<feature type="transmembrane region" description="Helical" evidence="8">
    <location>
        <begin position="452"/>
        <end position="473"/>
    </location>
</feature>
<keyword evidence="6 8" id="KW-0472">Membrane</keyword>
<evidence type="ECO:0000256" key="3">
    <source>
        <dbReference type="ARBA" id="ARBA00022475"/>
    </source>
</evidence>
<keyword evidence="4 8" id="KW-0812">Transmembrane</keyword>
<evidence type="ECO:0000256" key="2">
    <source>
        <dbReference type="ARBA" id="ARBA00005262"/>
    </source>
</evidence>
<dbReference type="OrthoDB" id="410995at2759"/>
<feature type="compositionally biased region" description="Low complexity" evidence="7">
    <location>
        <begin position="2003"/>
        <end position="2014"/>
    </location>
</feature>
<keyword evidence="3" id="KW-1003">Cell membrane</keyword>
<dbReference type="STRING" id="554055.A0A2P6VL67"/>
<feature type="transmembrane region" description="Helical" evidence="8">
    <location>
        <begin position="294"/>
        <end position="319"/>
    </location>
</feature>
<dbReference type="Gene3D" id="3.40.50.720">
    <property type="entry name" value="NAD(P)-binding Rossmann-like Domain"/>
    <property type="match status" value="1"/>
</dbReference>
<dbReference type="GO" id="GO:0005886">
    <property type="term" value="C:plasma membrane"/>
    <property type="evidence" value="ECO:0007669"/>
    <property type="project" value="UniProtKB-SubCell"/>
</dbReference>
<dbReference type="PANTHER" id="PTHR33567">
    <property type="entry name" value="CHROMATE ION TRANSPORTER (EUROFUNG)"/>
    <property type="match status" value="1"/>
</dbReference>
<name>A0A2P6VL67_9CHLO</name>
<dbReference type="GO" id="GO:0015109">
    <property type="term" value="F:chromate transmembrane transporter activity"/>
    <property type="evidence" value="ECO:0007669"/>
    <property type="project" value="InterPro"/>
</dbReference>
<evidence type="ECO:0000313" key="10">
    <source>
        <dbReference type="Proteomes" id="UP000239649"/>
    </source>
</evidence>
<evidence type="ECO:0000256" key="6">
    <source>
        <dbReference type="ARBA" id="ARBA00023136"/>
    </source>
</evidence>
<comment type="subcellular location">
    <subcellularLocation>
        <location evidence="1">Cell membrane</location>
        <topology evidence="1">Multi-pass membrane protein</topology>
    </subcellularLocation>
</comment>
<evidence type="ECO:0000256" key="4">
    <source>
        <dbReference type="ARBA" id="ARBA00022692"/>
    </source>
</evidence>
<feature type="compositionally biased region" description="Basic and acidic residues" evidence="7">
    <location>
        <begin position="1"/>
        <end position="22"/>
    </location>
</feature>